<feature type="compositionally biased region" description="Polar residues" evidence="1">
    <location>
        <begin position="245"/>
        <end position="254"/>
    </location>
</feature>
<reference evidence="4 5" key="1">
    <citation type="journal article" date="2019" name="Sci. Rep.">
        <title>Comparative genomics of chytrid fungi reveal insights into the obligate biotrophic and pathogenic lifestyle of Synchytrium endobioticum.</title>
        <authorList>
            <person name="van de Vossenberg B.T.L.H."/>
            <person name="Warris S."/>
            <person name="Nguyen H.D.T."/>
            <person name="van Gent-Pelzer M.P.E."/>
            <person name="Joly D.L."/>
            <person name="van de Geest H.C."/>
            <person name="Bonants P.J.M."/>
            <person name="Smith D.S."/>
            <person name="Levesque C.A."/>
            <person name="van der Lee T.A.J."/>
        </authorList>
    </citation>
    <scope>NUCLEOTIDE SEQUENCE [LARGE SCALE GENOMIC DNA]</scope>
    <source>
        <strain evidence="4 5">CBS 675.73</strain>
    </source>
</reference>
<keyword evidence="2" id="KW-1133">Transmembrane helix</keyword>
<evidence type="ECO:0000259" key="3">
    <source>
        <dbReference type="PROSITE" id="PS50020"/>
    </source>
</evidence>
<dbReference type="AlphaFoldDB" id="A0A507FDB2"/>
<dbReference type="InterPro" id="IPR001202">
    <property type="entry name" value="WW_dom"/>
</dbReference>
<feature type="compositionally biased region" description="Low complexity" evidence="1">
    <location>
        <begin position="40"/>
        <end position="49"/>
    </location>
</feature>
<feature type="compositionally biased region" description="Polar residues" evidence="1">
    <location>
        <begin position="263"/>
        <end position="289"/>
    </location>
</feature>
<evidence type="ECO:0000256" key="2">
    <source>
        <dbReference type="SAM" id="Phobius"/>
    </source>
</evidence>
<feature type="transmembrane region" description="Helical" evidence="2">
    <location>
        <begin position="382"/>
        <end position="403"/>
    </location>
</feature>
<sequence>MESTDGWTRHYDERYSTYYYSHPVHGSRWDDPSEGDLKPTTATTTNNNTVGGGSSATGLNAPPGYSPSQQANSNQADDISQLKQALAARNSDREVAGETSTASSSSSNHISGDENAEAVKVKTADLGAERTVEYQQSGFIAVGGSADYYAAQQMQQMYQQQQQASAASYNPYGYQAGYPIAGVPQASYMTNASYQSQPHTDMAVLYSPITAQSVVPESSLQTGPVSEDDAYFARLPAGAKRVSYLPNNSSNVPAGTSPGPSRLGQSPSGTGLNVQSSDSPSKLTTVPSDSTMIQNEDEAYFARLPQGAKRISYNTQPSSGDGKALPVPSGAGYGTNEPPKPQPVFPPQSQPAVPLSRRERRRMNDSGRRFCCCFRTRGGCCFVIISIVILILGGLGVAAYFLWPRVPSIDISEPYVAPNVTPLTVSGSLGSATTTTPFTLQLRLAVDVNVYSPNRITYVVNNIVFAGALLDIDGVTTIPNANVNGNVANVEFPPEKKVMFTMPLELMYSITSAQTVLMGGDKALTVFQTKCGAGGSGKLGLKYTVSVNLAILAWTGYKPSFAGTTSVPCSAIGWESVLASLSG</sequence>
<organism evidence="4 5">
    <name type="scientific">Chytriomyces confervae</name>
    <dbReference type="NCBI Taxonomy" id="246404"/>
    <lineage>
        <taxon>Eukaryota</taxon>
        <taxon>Fungi</taxon>
        <taxon>Fungi incertae sedis</taxon>
        <taxon>Chytridiomycota</taxon>
        <taxon>Chytridiomycota incertae sedis</taxon>
        <taxon>Chytridiomycetes</taxon>
        <taxon>Chytridiales</taxon>
        <taxon>Chytriomycetaceae</taxon>
        <taxon>Chytriomyces</taxon>
    </lineage>
</organism>
<dbReference type="PROSITE" id="PS01159">
    <property type="entry name" value="WW_DOMAIN_1"/>
    <property type="match status" value="1"/>
</dbReference>
<feature type="compositionally biased region" description="Polar residues" evidence="1">
    <location>
        <begin position="66"/>
        <end position="83"/>
    </location>
</feature>
<gene>
    <name evidence="4" type="ORF">CcCBS67573_g04600</name>
</gene>
<dbReference type="CDD" id="cd00201">
    <property type="entry name" value="WW"/>
    <property type="match status" value="1"/>
</dbReference>
<feature type="region of interest" description="Disordered" evidence="1">
    <location>
        <begin position="311"/>
        <end position="361"/>
    </location>
</feature>
<evidence type="ECO:0000313" key="4">
    <source>
        <dbReference type="EMBL" id="TPX74122.1"/>
    </source>
</evidence>
<evidence type="ECO:0000256" key="1">
    <source>
        <dbReference type="SAM" id="MobiDB-lite"/>
    </source>
</evidence>
<keyword evidence="5" id="KW-1185">Reference proteome</keyword>
<protein>
    <recommendedName>
        <fullName evidence="3">WW domain-containing protein</fullName>
    </recommendedName>
</protein>
<dbReference type="PROSITE" id="PS50020">
    <property type="entry name" value="WW_DOMAIN_2"/>
    <property type="match status" value="1"/>
</dbReference>
<comment type="caution">
    <text evidence="4">The sequence shown here is derived from an EMBL/GenBank/DDBJ whole genome shotgun (WGS) entry which is preliminary data.</text>
</comment>
<feature type="region of interest" description="Disordered" evidence="1">
    <location>
        <begin position="22"/>
        <end position="116"/>
    </location>
</feature>
<name>A0A507FDB2_9FUNG</name>
<keyword evidence="2" id="KW-0472">Membrane</keyword>
<dbReference type="OrthoDB" id="20273at2759"/>
<keyword evidence="2" id="KW-0812">Transmembrane</keyword>
<feature type="compositionally biased region" description="Basic and acidic residues" evidence="1">
    <location>
        <begin position="27"/>
        <end position="37"/>
    </location>
</feature>
<feature type="compositionally biased region" description="Pro residues" evidence="1">
    <location>
        <begin position="338"/>
        <end position="349"/>
    </location>
</feature>
<feature type="domain" description="WW" evidence="3">
    <location>
        <begin position="1"/>
        <end position="34"/>
    </location>
</feature>
<dbReference type="STRING" id="246404.A0A507FDB2"/>
<feature type="region of interest" description="Disordered" evidence="1">
    <location>
        <begin position="243"/>
        <end position="289"/>
    </location>
</feature>
<accession>A0A507FDB2</accession>
<dbReference type="Proteomes" id="UP000320333">
    <property type="component" value="Unassembled WGS sequence"/>
</dbReference>
<proteinExistence type="predicted"/>
<dbReference type="EMBL" id="QEAP01000143">
    <property type="protein sequence ID" value="TPX74122.1"/>
    <property type="molecule type" value="Genomic_DNA"/>
</dbReference>
<evidence type="ECO:0000313" key="5">
    <source>
        <dbReference type="Proteomes" id="UP000320333"/>
    </source>
</evidence>